<sequence length="66" mass="7439">MRGCLKGEKKGANRHLFLCFWESLFRAQYAETLLEAVNAATGINDTLLTSVEWVAFVTNIQVDVFT</sequence>
<keyword evidence="2" id="KW-1185">Reference proteome</keyword>
<gene>
    <name evidence="1" type="ORF">A8L45_12990</name>
</gene>
<accession>A0A1C3EGM4</accession>
<comment type="caution">
    <text evidence="1">The sequence shown here is derived from an EMBL/GenBank/DDBJ whole genome shotgun (WGS) entry which is preliminary data.</text>
</comment>
<name>A0A1C3EGM4_9GAMM</name>
<evidence type="ECO:0000313" key="1">
    <source>
        <dbReference type="EMBL" id="ODA32381.1"/>
    </source>
</evidence>
<organism evidence="1 2">
    <name type="scientific">Veronia pacifica</name>
    <dbReference type="NCBI Taxonomy" id="1080227"/>
    <lineage>
        <taxon>Bacteria</taxon>
        <taxon>Pseudomonadati</taxon>
        <taxon>Pseudomonadota</taxon>
        <taxon>Gammaproteobacteria</taxon>
        <taxon>Vibrionales</taxon>
        <taxon>Vibrionaceae</taxon>
        <taxon>Veronia</taxon>
    </lineage>
</organism>
<protein>
    <submittedName>
        <fullName evidence="1">Uncharacterized protein</fullName>
    </submittedName>
</protein>
<evidence type="ECO:0000313" key="2">
    <source>
        <dbReference type="Proteomes" id="UP000094936"/>
    </source>
</evidence>
<dbReference type="Proteomes" id="UP000094936">
    <property type="component" value="Unassembled WGS sequence"/>
</dbReference>
<reference evidence="1 2" key="1">
    <citation type="submission" date="2016-05" db="EMBL/GenBank/DDBJ databases">
        <title>Genomic Taxonomy of the Vibrionaceae.</title>
        <authorList>
            <person name="Gomez-Gil B."/>
            <person name="Enciso-Ibarra J."/>
        </authorList>
    </citation>
    <scope>NUCLEOTIDE SEQUENCE [LARGE SCALE GENOMIC DNA]</scope>
    <source>
        <strain evidence="1 2">CAIM 1920</strain>
    </source>
</reference>
<dbReference type="AlphaFoldDB" id="A0A1C3EGM4"/>
<proteinExistence type="predicted"/>
<dbReference type="EMBL" id="LYBM01000023">
    <property type="protein sequence ID" value="ODA32381.1"/>
    <property type="molecule type" value="Genomic_DNA"/>
</dbReference>
<dbReference type="AntiFam" id="ANF00181">
    <property type="entry name" value="Shadow ORF (opposite rpmE)"/>
</dbReference>